<dbReference type="Proteomes" id="UP000319852">
    <property type="component" value="Chromosome"/>
</dbReference>
<feature type="transmembrane region" description="Helical" evidence="1">
    <location>
        <begin position="354"/>
        <end position="373"/>
    </location>
</feature>
<feature type="transmembrane region" description="Helical" evidence="1">
    <location>
        <begin position="253"/>
        <end position="274"/>
    </location>
</feature>
<keyword evidence="1" id="KW-0812">Transmembrane</keyword>
<dbReference type="OrthoDB" id="271600at2"/>
<feature type="transmembrane region" description="Helical" evidence="1">
    <location>
        <begin position="143"/>
        <end position="162"/>
    </location>
</feature>
<name>A0A517MRQ3_9BACT</name>
<feature type="transmembrane region" description="Helical" evidence="1">
    <location>
        <begin position="221"/>
        <end position="241"/>
    </location>
</feature>
<feature type="transmembrane region" description="Helical" evidence="1">
    <location>
        <begin position="20"/>
        <end position="49"/>
    </location>
</feature>
<proteinExistence type="predicted"/>
<dbReference type="EMBL" id="CP036263">
    <property type="protein sequence ID" value="QDS97562.1"/>
    <property type="molecule type" value="Genomic_DNA"/>
</dbReference>
<keyword evidence="1" id="KW-1133">Transmembrane helix</keyword>
<evidence type="ECO:0008006" key="4">
    <source>
        <dbReference type="Google" id="ProtNLM"/>
    </source>
</evidence>
<keyword evidence="1" id="KW-0472">Membrane</keyword>
<feature type="transmembrane region" description="Helical" evidence="1">
    <location>
        <begin position="115"/>
        <end position="131"/>
    </location>
</feature>
<reference evidence="2 3" key="1">
    <citation type="submission" date="2019-02" db="EMBL/GenBank/DDBJ databases">
        <title>Deep-cultivation of Planctomycetes and their phenomic and genomic characterization uncovers novel biology.</title>
        <authorList>
            <person name="Wiegand S."/>
            <person name="Jogler M."/>
            <person name="Boedeker C."/>
            <person name="Pinto D."/>
            <person name="Vollmers J."/>
            <person name="Rivas-Marin E."/>
            <person name="Kohn T."/>
            <person name="Peeters S.H."/>
            <person name="Heuer A."/>
            <person name="Rast P."/>
            <person name="Oberbeckmann S."/>
            <person name="Bunk B."/>
            <person name="Jeske O."/>
            <person name="Meyerdierks A."/>
            <person name="Storesund J.E."/>
            <person name="Kallscheuer N."/>
            <person name="Luecker S."/>
            <person name="Lage O.M."/>
            <person name="Pohl T."/>
            <person name="Merkel B.J."/>
            <person name="Hornburger P."/>
            <person name="Mueller R.-W."/>
            <person name="Bruemmer F."/>
            <person name="Labrenz M."/>
            <person name="Spormann A.M."/>
            <person name="Op den Camp H."/>
            <person name="Overmann J."/>
            <person name="Amann R."/>
            <person name="Jetten M.S.M."/>
            <person name="Mascher T."/>
            <person name="Medema M.H."/>
            <person name="Devos D.P."/>
            <person name="Kaster A.-K."/>
            <person name="Ovreas L."/>
            <person name="Rohde M."/>
            <person name="Galperin M.Y."/>
            <person name="Jogler C."/>
        </authorList>
    </citation>
    <scope>NUCLEOTIDE SEQUENCE [LARGE SCALE GENOMIC DNA]</scope>
    <source>
        <strain evidence="2 3">HG15A2</strain>
    </source>
</reference>
<feature type="transmembrane region" description="Helical" evidence="1">
    <location>
        <begin position="182"/>
        <end position="200"/>
    </location>
</feature>
<feature type="transmembrane region" description="Helical" evidence="1">
    <location>
        <begin position="324"/>
        <end position="347"/>
    </location>
</feature>
<dbReference type="AlphaFoldDB" id="A0A517MRQ3"/>
<dbReference type="KEGG" id="amob:HG15A2_08250"/>
<evidence type="ECO:0000256" key="1">
    <source>
        <dbReference type="SAM" id="Phobius"/>
    </source>
</evidence>
<evidence type="ECO:0000313" key="2">
    <source>
        <dbReference type="EMBL" id="QDS97562.1"/>
    </source>
</evidence>
<keyword evidence="3" id="KW-1185">Reference proteome</keyword>
<sequence>MKPVVDATSAPLSSIFGSGFLIIVPVLAGAVGAYSVLAMAGVCALAFAVGSVNRFNIKHAEPVLASKPGEATLSFERCSDLALVFAYVISVSLYLHILSSFVLGGLHADTELNENLMTTAVIALIMVIGVTKGLKVLSVLERWGLYITLLIISLLLFGFASYDWTAWQSASGIILPKALKYTSWEVLTIVAGTLIVVQGFETTRYLGGSFDAETRVRASRWSQIISTAVYLIFVALALPVVHTLNGKYDDNSLITLTGVAASALAVPLIVAAALSQFSAAVADTLAATGNLQETTHGHLKSNWGCVLVGGGAIALTWSASTLEIVAIASRAFAFYYLLQCFVAISVSKSVIQRAGIAVVALVLAFITVFAVPAS</sequence>
<organism evidence="2 3">
    <name type="scientific">Adhaeretor mobilis</name>
    <dbReference type="NCBI Taxonomy" id="1930276"/>
    <lineage>
        <taxon>Bacteria</taxon>
        <taxon>Pseudomonadati</taxon>
        <taxon>Planctomycetota</taxon>
        <taxon>Planctomycetia</taxon>
        <taxon>Pirellulales</taxon>
        <taxon>Lacipirellulaceae</taxon>
        <taxon>Adhaeretor</taxon>
    </lineage>
</organism>
<dbReference type="Gene3D" id="1.20.1740.10">
    <property type="entry name" value="Amino acid/polyamine transporter I"/>
    <property type="match status" value="1"/>
</dbReference>
<evidence type="ECO:0000313" key="3">
    <source>
        <dbReference type="Proteomes" id="UP000319852"/>
    </source>
</evidence>
<feature type="transmembrane region" description="Helical" evidence="1">
    <location>
        <begin position="301"/>
        <end position="318"/>
    </location>
</feature>
<feature type="transmembrane region" description="Helical" evidence="1">
    <location>
        <begin position="81"/>
        <end position="103"/>
    </location>
</feature>
<dbReference type="RefSeq" id="WP_145058043.1">
    <property type="nucleotide sequence ID" value="NZ_CP036263.1"/>
</dbReference>
<gene>
    <name evidence="2" type="ORF">HG15A2_08250</name>
</gene>
<protein>
    <recommendedName>
        <fullName evidence="4">Amino acid permease</fullName>
    </recommendedName>
</protein>
<accession>A0A517MRQ3</accession>